<sequence>MRRINTHKDQLILPFGQRKEMVISYENRLRVFWGLVTISIVSLLAYMYAINITARNIAHRASLEREITLISTGLDALEFEFIELRNNVTLELAYEKGFKEERSPLFVSRSNRAFLSFNSVSR</sequence>
<evidence type="ECO:0000313" key="3">
    <source>
        <dbReference type="Proteomes" id="UP000178538"/>
    </source>
</evidence>
<keyword evidence="1" id="KW-0812">Transmembrane</keyword>
<name>A0A1G2T3K8_9BACT</name>
<dbReference type="EMBL" id="MHVG01000001">
    <property type="protein sequence ID" value="OHA91712.1"/>
    <property type="molecule type" value="Genomic_DNA"/>
</dbReference>
<gene>
    <name evidence="2" type="ORF">A2832_01530</name>
</gene>
<reference evidence="2 3" key="1">
    <citation type="journal article" date="2016" name="Nat. Commun.">
        <title>Thousands of microbial genomes shed light on interconnected biogeochemical processes in an aquifer system.</title>
        <authorList>
            <person name="Anantharaman K."/>
            <person name="Brown C.T."/>
            <person name="Hug L.A."/>
            <person name="Sharon I."/>
            <person name="Castelle C.J."/>
            <person name="Probst A.J."/>
            <person name="Thomas B.C."/>
            <person name="Singh A."/>
            <person name="Wilkins M.J."/>
            <person name="Karaoz U."/>
            <person name="Brodie E.L."/>
            <person name="Williams K.H."/>
            <person name="Hubbard S.S."/>
            <person name="Banfield J.F."/>
        </authorList>
    </citation>
    <scope>NUCLEOTIDE SEQUENCE [LARGE SCALE GENOMIC DNA]</scope>
</reference>
<comment type="caution">
    <text evidence="2">The sequence shown here is derived from an EMBL/GenBank/DDBJ whole genome shotgun (WGS) entry which is preliminary data.</text>
</comment>
<keyword evidence="1" id="KW-1133">Transmembrane helix</keyword>
<organism evidence="2 3">
    <name type="scientific">Candidatus Zambryskibacteria bacterium RIFCSPHIGHO2_01_FULL_44_22b</name>
    <dbReference type="NCBI Taxonomy" id="1802737"/>
    <lineage>
        <taxon>Bacteria</taxon>
        <taxon>Candidatus Zambryskiibacteriota</taxon>
    </lineage>
</organism>
<dbReference type="AlphaFoldDB" id="A0A1G2T3K8"/>
<proteinExistence type="predicted"/>
<accession>A0A1G2T3K8</accession>
<protein>
    <submittedName>
        <fullName evidence="2">Uncharacterized protein</fullName>
    </submittedName>
</protein>
<dbReference type="STRING" id="1802737.A2832_01530"/>
<dbReference type="Proteomes" id="UP000178538">
    <property type="component" value="Unassembled WGS sequence"/>
</dbReference>
<evidence type="ECO:0000313" key="2">
    <source>
        <dbReference type="EMBL" id="OHA91712.1"/>
    </source>
</evidence>
<feature type="transmembrane region" description="Helical" evidence="1">
    <location>
        <begin position="31"/>
        <end position="50"/>
    </location>
</feature>
<keyword evidence="1" id="KW-0472">Membrane</keyword>
<evidence type="ECO:0000256" key="1">
    <source>
        <dbReference type="SAM" id="Phobius"/>
    </source>
</evidence>